<comment type="pathway">
    <text evidence="5">Amino-acid biosynthesis; L-methionine biosynthesis via salvage pathway; L-methionine from S-methyl-5-thio-alpha-D-ribose 1-phosphate: step 1/6.</text>
</comment>
<name>H3KFD6_9BURK</name>
<dbReference type="PANTHER" id="PTHR43475:SF1">
    <property type="entry name" value="METHYLTHIORIBOSE-1-PHOSPHATE ISOMERASE"/>
    <property type="match status" value="1"/>
</dbReference>
<dbReference type="GO" id="GO:0046523">
    <property type="term" value="F:S-methyl-5-thioribose-1-phosphate isomerase activity"/>
    <property type="evidence" value="ECO:0007669"/>
    <property type="project" value="UniProtKB-UniRule"/>
</dbReference>
<feature type="binding site" evidence="5">
    <location>
        <begin position="251"/>
        <end position="252"/>
    </location>
    <ligand>
        <name>substrate</name>
    </ligand>
</feature>
<comment type="catalytic activity">
    <reaction evidence="2">
        <text>5-deoxy-alpha-D-ribose 1-phosphate = 5-deoxy-D-ribulose 1-phosphate</text>
        <dbReference type="Rhea" id="RHEA:61296"/>
        <dbReference type="ChEBI" id="CHEBI:58749"/>
        <dbReference type="ChEBI" id="CHEBI:144504"/>
    </reaction>
    <physiologicalReaction direction="left-to-right" evidence="2">
        <dbReference type="Rhea" id="RHEA:61297"/>
    </physiologicalReaction>
</comment>
<dbReference type="NCBIfam" id="TIGR00524">
    <property type="entry name" value="eIF-2B_rel"/>
    <property type="match status" value="1"/>
</dbReference>
<dbReference type="InterPro" id="IPR042529">
    <property type="entry name" value="IF_2B-like_C"/>
</dbReference>
<keyword evidence="5" id="KW-0028">Amino-acid biosynthesis</keyword>
<dbReference type="UniPathway" id="UPA00904">
    <property type="reaction ID" value="UER00874"/>
</dbReference>
<dbReference type="InterPro" id="IPR005251">
    <property type="entry name" value="IF-M1Pi"/>
</dbReference>
<comment type="similarity">
    <text evidence="5">Belongs to the EIF-2B alpha/beta/delta subunits family. MtnA subfamily.</text>
</comment>
<comment type="caution">
    <text evidence="6">The sequence shown here is derived from an EMBL/GenBank/DDBJ whole genome shotgun (WGS) entry which is preliminary data.</text>
</comment>
<dbReference type="EC" id="5.3.1.23" evidence="5"/>
<dbReference type="Gene3D" id="3.40.50.10470">
    <property type="entry name" value="Translation initiation factor eif-2b, domain 2"/>
    <property type="match status" value="1"/>
</dbReference>
<evidence type="ECO:0000313" key="7">
    <source>
        <dbReference type="Proteomes" id="UP000004956"/>
    </source>
</evidence>
<dbReference type="SUPFAM" id="SSF100950">
    <property type="entry name" value="NagB/RpiA/CoA transferase-like"/>
    <property type="match status" value="1"/>
</dbReference>
<reference evidence="6 7" key="1">
    <citation type="submission" date="2011-11" db="EMBL/GenBank/DDBJ databases">
        <authorList>
            <person name="Weinstock G."/>
            <person name="Sodergren E."/>
            <person name="Clifton S."/>
            <person name="Fulton L."/>
            <person name="Fulton B."/>
            <person name="Courtney L."/>
            <person name="Fronick C."/>
            <person name="Harrison M."/>
            <person name="Strong C."/>
            <person name="Farmer C."/>
            <person name="Delahaunty K."/>
            <person name="Markovic C."/>
            <person name="Hall O."/>
            <person name="Minx P."/>
            <person name="Tomlinson C."/>
            <person name="Mitreva M."/>
            <person name="Hou S."/>
            <person name="Chen J."/>
            <person name="Wollam A."/>
            <person name="Pepin K.H."/>
            <person name="Johnson M."/>
            <person name="Bhonagiri V."/>
            <person name="Zhang X."/>
            <person name="Suruliraj S."/>
            <person name="Warren W."/>
            <person name="Chinwalla A."/>
            <person name="Mardis E.R."/>
            <person name="Wilson R.K."/>
        </authorList>
    </citation>
    <scope>NUCLEOTIDE SEQUENCE [LARGE SCALE GENOMIC DNA]</scope>
    <source>
        <strain evidence="6 7">YIT 11816</strain>
    </source>
</reference>
<dbReference type="InterPro" id="IPR027363">
    <property type="entry name" value="M1Pi_N"/>
</dbReference>
<dbReference type="PANTHER" id="PTHR43475">
    <property type="entry name" value="METHYLTHIORIBOSE-1-PHOSPHATE ISOMERASE"/>
    <property type="match status" value="1"/>
</dbReference>
<proteinExistence type="inferred from homology"/>
<dbReference type="NCBIfam" id="TIGR00512">
    <property type="entry name" value="salvage_mtnA"/>
    <property type="match status" value="1"/>
</dbReference>
<comment type="catalytic activity">
    <reaction evidence="3">
        <text>5-(methylsulfanyl)-alpha-D-ribose 1-phosphate = 5-(methylsulfanyl)-D-ribulose 1-phosphate</text>
        <dbReference type="Rhea" id="RHEA:19989"/>
        <dbReference type="ChEBI" id="CHEBI:58533"/>
        <dbReference type="ChEBI" id="CHEBI:58548"/>
        <dbReference type="EC" id="5.3.1.23"/>
    </reaction>
    <physiologicalReaction direction="left-to-right" evidence="3">
        <dbReference type="Rhea" id="RHEA:19990"/>
    </physiologicalReaction>
</comment>
<dbReference type="PATRIC" id="fig|762967.3.peg.1141"/>
<feature type="binding site" evidence="5">
    <location>
        <position position="90"/>
    </location>
    <ligand>
        <name>substrate</name>
    </ligand>
</feature>
<dbReference type="InterPro" id="IPR000649">
    <property type="entry name" value="IF-2B-related"/>
</dbReference>
<dbReference type="FunFam" id="3.40.50.10470:FF:000006">
    <property type="entry name" value="Methylthioribose-1-phosphate isomerase"/>
    <property type="match status" value="1"/>
</dbReference>
<dbReference type="InterPro" id="IPR011559">
    <property type="entry name" value="Initiation_fac_2B_a/b/d"/>
</dbReference>
<evidence type="ECO:0000256" key="5">
    <source>
        <dbReference type="HAMAP-Rule" id="MF_01678"/>
    </source>
</evidence>
<comment type="function">
    <text evidence="4">Catalyzes the interconversion of methylthioribose-1-phosphate (MTR-1-P) into methylthioribulose-1-phosphate (MTRu-1-P). Also catalyzes the interconversion of 5-deoxyribose 1-phosphate and 5-deoxyribulose 1-phosphate. Part of a bifunctional DHAP-shunt salvage pathway for SAM by-products.</text>
</comment>
<protein>
    <recommendedName>
        <fullName evidence="5">Methylthioribose-1-phosphate isomerase</fullName>
        <shortName evidence="5">M1Pi</shortName>
        <shortName evidence="5">MTR-1-P isomerase</shortName>
        <ecNumber evidence="5">5.3.1.23</ecNumber>
    </recommendedName>
    <alternativeName>
        <fullName evidence="5">S-methyl-5-thioribose-1-phosphate isomerase</fullName>
    </alternativeName>
</protein>
<keyword evidence="7" id="KW-1185">Reference proteome</keyword>
<sequence length="361" mass="39299">MKVNGIPTRSIRSVDGGRAVEIIDQTQLPYRVEKRVLSDWRDCVEAISTMRVRGAPLIGVTGAWGVALAAQEHPENAKLISAAETIANARPTAVNLSWAVQRMLAALLPRDPSLRAETAVKLAEEITQEDVLTCRAIGEAGVPVIAELYRKLRRPVNILTHCNAGWLATVDYGTALAPIYAAFERGMPVHVWVDETRPRNQGLLTAWELKEHGVPHTIIADNAGGQLMQQGDVDLVIVGADRITRRGDVANKIGTYLKALAAYDNEIPFYAAAPASTIDMRLSDGKREIPIENRSPNELLVVTGVNAEGRTSSVQIAPLDESVANPAFDVTHNRFVTGIITERGIVKPTELASVFKDLIRD</sequence>
<dbReference type="STRING" id="762967.HMPREF9440_01453"/>
<dbReference type="Gene3D" id="1.20.120.420">
    <property type="entry name" value="translation initiation factor eif-2b, domain 1"/>
    <property type="match status" value="1"/>
</dbReference>
<dbReference type="RefSeq" id="WP_008542410.1">
    <property type="nucleotide sequence ID" value="NZ_JH604968.1"/>
</dbReference>
<feature type="active site" description="Proton donor" evidence="5">
    <location>
        <position position="241"/>
    </location>
</feature>
<accession>H3KFD6</accession>
<dbReference type="GO" id="GO:0019509">
    <property type="term" value="P:L-methionine salvage from methylthioadenosine"/>
    <property type="evidence" value="ECO:0007669"/>
    <property type="project" value="UniProtKB-UniRule"/>
</dbReference>
<organism evidence="6 7">
    <name type="scientific">Sutterella parvirubra YIT 11816</name>
    <dbReference type="NCBI Taxonomy" id="762967"/>
    <lineage>
        <taxon>Bacteria</taxon>
        <taxon>Pseudomonadati</taxon>
        <taxon>Pseudomonadota</taxon>
        <taxon>Betaproteobacteria</taxon>
        <taxon>Burkholderiales</taxon>
        <taxon>Sutterellaceae</taxon>
        <taxon>Sutterella</taxon>
    </lineage>
</organism>
<dbReference type="EMBL" id="AFBQ01000209">
    <property type="protein sequence ID" value="EHY31173.1"/>
    <property type="molecule type" value="Genomic_DNA"/>
</dbReference>
<dbReference type="OrthoDB" id="9803436at2"/>
<feature type="binding site" evidence="5">
    <location>
        <begin position="53"/>
        <end position="55"/>
    </location>
    <ligand>
        <name>substrate</name>
    </ligand>
</feature>
<dbReference type="Proteomes" id="UP000004956">
    <property type="component" value="Unassembled WGS sequence"/>
</dbReference>
<keyword evidence="1 5" id="KW-0413">Isomerase</keyword>
<gene>
    <name evidence="5" type="primary">mtnA</name>
    <name evidence="6" type="ORF">HMPREF9440_01453</name>
</gene>
<dbReference type="AlphaFoldDB" id="H3KFD6"/>
<evidence type="ECO:0000256" key="3">
    <source>
        <dbReference type="ARBA" id="ARBA00051169"/>
    </source>
</evidence>
<evidence type="ECO:0000256" key="2">
    <source>
        <dbReference type="ARBA" id="ARBA00050906"/>
    </source>
</evidence>
<dbReference type="NCBIfam" id="NF004326">
    <property type="entry name" value="PRK05720.1"/>
    <property type="match status" value="1"/>
</dbReference>
<dbReference type="HAMAP" id="MF_01678">
    <property type="entry name" value="Salvage_MtnA"/>
    <property type="match status" value="1"/>
</dbReference>
<dbReference type="Pfam" id="PF01008">
    <property type="entry name" value="IF-2B"/>
    <property type="match status" value="1"/>
</dbReference>
<evidence type="ECO:0000313" key="6">
    <source>
        <dbReference type="EMBL" id="EHY31173.1"/>
    </source>
</evidence>
<evidence type="ECO:0000256" key="1">
    <source>
        <dbReference type="ARBA" id="ARBA00023235"/>
    </source>
</evidence>
<dbReference type="InterPro" id="IPR037171">
    <property type="entry name" value="NagB/RpiA_transferase-like"/>
</dbReference>
<keyword evidence="5" id="KW-0486">Methionine biosynthesis</keyword>
<evidence type="ECO:0000256" key="4">
    <source>
        <dbReference type="ARBA" id="ARBA00058145"/>
    </source>
</evidence>
<feature type="binding site" evidence="5">
    <location>
        <position position="201"/>
    </location>
    <ligand>
        <name>substrate</name>
    </ligand>
</feature>
<dbReference type="HOGENOM" id="CLU_016218_1_2_4"/>
<feature type="site" description="Transition state stabilizer" evidence="5">
    <location>
        <position position="162"/>
    </location>
</feature>